<name>A0ACC0W1D0_9STRA</name>
<accession>A0ACC0W1D0</accession>
<protein>
    <submittedName>
        <fullName evidence="1">Uncharacterized protein</fullName>
    </submittedName>
</protein>
<reference evidence="1 2" key="1">
    <citation type="journal article" date="2022" name="bioRxiv">
        <title>The genome of the oomycete Peronosclerospora sorghi, a cosmopolitan pathogen of maize and sorghum, is inflated with dispersed pseudogenes.</title>
        <authorList>
            <person name="Fletcher K."/>
            <person name="Martin F."/>
            <person name="Isakeit T."/>
            <person name="Cavanaugh K."/>
            <person name="Magill C."/>
            <person name="Michelmore R."/>
        </authorList>
    </citation>
    <scope>NUCLEOTIDE SEQUENCE [LARGE SCALE GENOMIC DNA]</scope>
    <source>
        <strain evidence="1">P6</strain>
    </source>
</reference>
<organism evidence="1 2">
    <name type="scientific">Peronosclerospora sorghi</name>
    <dbReference type="NCBI Taxonomy" id="230839"/>
    <lineage>
        <taxon>Eukaryota</taxon>
        <taxon>Sar</taxon>
        <taxon>Stramenopiles</taxon>
        <taxon>Oomycota</taxon>
        <taxon>Peronosporomycetes</taxon>
        <taxon>Peronosporales</taxon>
        <taxon>Peronosporaceae</taxon>
        <taxon>Peronosclerospora</taxon>
    </lineage>
</organism>
<comment type="caution">
    <text evidence="1">The sequence shown here is derived from an EMBL/GenBank/DDBJ whole genome shotgun (WGS) entry which is preliminary data.</text>
</comment>
<keyword evidence="2" id="KW-1185">Reference proteome</keyword>
<evidence type="ECO:0000313" key="2">
    <source>
        <dbReference type="Proteomes" id="UP001163321"/>
    </source>
</evidence>
<sequence length="141" mass="15899">MGSTFNDELTQNSALFTREVVYLGNTLVKIKVCHLENKNYEYRSVHQTIRSFPFSRNSTVGRLPIDDPAAPPPTTPTRTHFNFMFLTGQGVCVCVAAAAQQVAMGYSNSTLIRQPQLHLLQQQQHLQEHNAEAVQQLDQQQ</sequence>
<proteinExistence type="predicted"/>
<evidence type="ECO:0000313" key="1">
    <source>
        <dbReference type="EMBL" id="KAI9911923.1"/>
    </source>
</evidence>
<dbReference type="Proteomes" id="UP001163321">
    <property type="component" value="Chromosome 5"/>
</dbReference>
<dbReference type="EMBL" id="CM047584">
    <property type="protein sequence ID" value="KAI9911923.1"/>
    <property type="molecule type" value="Genomic_DNA"/>
</dbReference>
<gene>
    <name evidence="1" type="ORF">PsorP6_008698</name>
</gene>